<dbReference type="EMBL" id="CAJHNH020008537">
    <property type="protein sequence ID" value="CAG5136480.1"/>
    <property type="molecule type" value="Genomic_DNA"/>
</dbReference>
<evidence type="ECO:0000259" key="1">
    <source>
        <dbReference type="Pfam" id="PF00266"/>
    </source>
</evidence>
<dbReference type="AlphaFoldDB" id="A0A8S4A7A7"/>
<sequence>DSAYKDAIFISPHKFIGGPQTPGILVAKKWLFQNPVPHGAGGGTVVFVRRTAHTYSSNVEHREEGGTPGIIESIRAGLVFKLKMSFTPQFIMARERQLF</sequence>
<feature type="non-terminal residue" evidence="2">
    <location>
        <position position="99"/>
    </location>
</feature>
<dbReference type="PANTHER" id="PTHR43686:SF1">
    <property type="entry name" value="AMINOTRAN_5 DOMAIN-CONTAINING PROTEIN"/>
    <property type="match status" value="1"/>
</dbReference>
<dbReference type="InterPro" id="IPR000192">
    <property type="entry name" value="Aminotrans_V_dom"/>
</dbReference>
<protein>
    <recommendedName>
        <fullName evidence="1">Aminotransferase class V domain-containing protein</fullName>
    </recommendedName>
</protein>
<dbReference type="InterPro" id="IPR015421">
    <property type="entry name" value="PyrdxlP-dep_Trfase_major"/>
</dbReference>
<gene>
    <name evidence="2" type="ORF">CUNI_LOCUS22038</name>
</gene>
<dbReference type="SUPFAM" id="SSF53383">
    <property type="entry name" value="PLP-dependent transferases"/>
    <property type="match status" value="1"/>
</dbReference>
<dbReference type="Gene3D" id="3.40.640.10">
    <property type="entry name" value="Type I PLP-dependent aspartate aminotransferase-like (Major domain)"/>
    <property type="match status" value="1"/>
</dbReference>
<dbReference type="InterPro" id="IPR015424">
    <property type="entry name" value="PyrdxlP-dep_Trfase"/>
</dbReference>
<dbReference type="PANTHER" id="PTHR43686">
    <property type="entry name" value="SULFURTRANSFERASE-RELATED"/>
    <property type="match status" value="1"/>
</dbReference>
<feature type="non-terminal residue" evidence="2">
    <location>
        <position position="1"/>
    </location>
</feature>
<reference evidence="2" key="1">
    <citation type="submission" date="2021-04" db="EMBL/GenBank/DDBJ databases">
        <authorList>
            <consortium name="Molecular Ecology Group"/>
        </authorList>
    </citation>
    <scope>NUCLEOTIDE SEQUENCE</scope>
</reference>
<evidence type="ECO:0000313" key="2">
    <source>
        <dbReference type="EMBL" id="CAG5136480.1"/>
    </source>
</evidence>
<dbReference type="OrthoDB" id="420046at2759"/>
<feature type="domain" description="Aminotransferase class V" evidence="1">
    <location>
        <begin position="6"/>
        <end position="98"/>
    </location>
</feature>
<accession>A0A8S4A7A7</accession>
<evidence type="ECO:0000313" key="3">
    <source>
        <dbReference type="Proteomes" id="UP000678393"/>
    </source>
</evidence>
<dbReference type="Proteomes" id="UP000678393">
    <property type="component" value="Unassembled WGS sequence"/>
</dbReference>
<organism evidence="2 3">
    <name type="scientific">Candidula unifasciata</name>
    <dbReference type="NCBI Taxonomy" id="100452"/>
    <lineage>
        <taxon>Eukaryota</taxon>
        <taxon>Metazoa</taxon>
        <taxon>Spiralia</taxon>
        <taxon>Lophotrochozoa</taxon>
        <taxon>Mollusca</taxon>
        <taxon>Gastropoda</taxon>
        <taxon>Heterobranchia</taxon>
        <taxon>Euthyneura</taxon>
        <taxon>Panpulmonata</taxon>
        <taxon>Eupulmonata</taxon>
        <taxon>Stylommatophora</taxon>
        <taxon>Helicina</taxon>
        <taxon>Helicoidea</taxon>
        <taxon>Geomitridae</taxon>
        <taxon>Candidula</taxon>
    </lineage>
</organism>
<dbReference type="Pfam" id="PF00266">
    <property type="entry name" value="Aminotran_5"/>
    <property type="match status" value="1"/>
</dbReference>
<proteinExistence type="predicted"/>
<name>A0A8S4A7A7_9EUPU</name>
<comment type="caution">
    <text evidence="2">The sequence shown here is derived from an EMBL/GenBank/DDBJ whole genome shotgun (WGS) entry which is preliminary data.</text>
</comment>
<keyword evidence="3" id="KW-1185">Reference proteome</keyword>